<evidence type="ECO:0000313" key="1">
    <source>
        <dbReference type="EMBL" id="GGP71021.1"/>
    </source>
</evidence>
<organism evidence="1 2">
    <name type="scientific">Saccharothrix coeruleofusca</name>
    <dbReference type="NCBI Taxonomy" id="33919"/>
    <lineage>
        <taxon>Bacteria</taxon>
        <taxon>Bacillati</taxon>
        <taxon>Actinomycetota</taxon>
        <taxon>Actinomycetes</taxon>
        <taxon>Pseudonocardiales</taxon>
        <taxon>Pseudonocardiaceae</taxon>
        <taxon>Saccharothrix</taxon>
    </lineage>
</organism>
<evidence type="ECO:0000313" key="2">
    <source>
        <dbReference type="Proteomes" id="UP000639606"/>
    </source>
</evidence>
<dbReference type="RefSeq" id="WP_189225760.1">
    <property type="nucleotide sequence ID" value="NZ_BMRG01000012.1"/>
</dbReference>
<dbReference type="AlphaFoldDB" id="A0A918EGD2"/>
<dbReference type="Proteomes" id="UP000639606">
    <property type="component" value="Unassembled WGS sequence"/>
</dbReference>
<reference evidence="1" key="1">
    <citation type="journal article" date="2014" name="Int. J. Syst. Evol. Microbiol.">
        <title>Complete genome sequence of Corynebacterium casei LMG S-19264T (=DSM 44701T), isolated from a smear-ripened cheese.</title>
        <authorList>
            <consortium name="US DOE Joint Genome Institute (JGI-PGF)"/>
            <person name="Walter F."/>
            <person name="Albersmeier A."/>
            <person name="Kalinowski J."/>
            <person name="Ruckert C."/>
        </authorList>
    </citation>
    <scope>NUCLEOTIDE SEQUENCE</scope>
    <source>
        <strain evidence="1">JCM 3313</strain>
    </source>
</reference>
<accession>A0A918EGD2</accession>
<dbReference type="EMBL" id="BMRG01000012">
    <property type="protein sequence ID" value="GGP71021.1"/>
    <property type="molecule type" value="Genomic_DNA"/>
</dbReference>
<keyword evidence="2" id="KW-1185">Reference proteome</keyword>
<protein>
    <submittedName>
        <fullName evidence="1">Uncharacterized protein</fullName>
    </submittedName>
</protein>
<comment type="caution">
    <text evidence="1">The sequence shown here is derived from an EMBL/GenBank/DDBJ whole genome shotgun (WGS) entry which is preliminary data.</text>
</comment>
<proteinExistence type="predicted"/>
<reference evidence="1" key="2">
    <citation type="submission" date="2020-09" db="EMBL/GenBank/DDBJ databases">
        <authorList>
            <person name="Sun Q."/>
            <person name="Ohkuma M."/>
        </authorList>
    </citation>
    <scope>NUCLEOTIDE SEQUENCE</scope>
    <source>
        <strain evidence="1">JCM 3313</strain>
    </source>
</reference>
<name>A0A918EGD2_9PSEU</name>
<gene>
    <name evidence="1" type="ORF">GCM10010185_50050</name>
</gene>
<sequence>MTGMYAPSPTPQVWLTTYDQGLVRADLVMRIGAAELLAHGRPKPFGVLVQLHGDVEVAQRGARQYVVGHTDTLQQAEVLMLELLALLDTALCARASGVIDLDAGVPRLTSLHPATPAQGGFEEAV</sequence>